<name>A0A0A9A9V0_ARUDO</name>
<dbReference type="EMBL" id="GBRH01251207">
    <property type="protein sequence ID" value="JAD46688.1"/>
    <property type="molecule type" value="Transcribed_RNA"/>
</dbReference>
<proteinExistence type="predicted"/>
<dbReference type="AlphaFoldDB" id="A0A0A9A9V0"/>
<evidence type="ECO:0000313" key="2">
    <source>
        <dbReference type="EMBL" id="JAD46688.1"/>
    </source>
</evidence>
<organism evidence="2">
    <name type="scientific">Arundo donax</name>
    <name type="common">Giant reed</name>
    <name type="synonym">Donax arundinaceus</name>
    <dbReference type="NCBI Taxonomy" id="35708"/>
    <lineage>
        <taxon>Eukaryota</taxon>
        <taxon>Viridiplantae</taxon>
        <taxon>Streptophyta</taxon>
        <taxon>Embryophyta</taxon>
        <taxon>Tracheophyta</taxon>
        <taxon>Spermatophyta</taxon>
        <taxon>Magnoliopsida</taxon>
        <taxon>Liliopsida</taxon>
        <taxon>Poales</taxon>
        <taxon>Poaceae</taxon>
        <taxon>PACMAD clade</taxon>
        <taxon>Arundinoideae</taxon>
        <taxon>Arundineae</taxon>
        <taxon>Arundo</taxon>
    </lineage>
</organism>
<reference evidence="2" key="2">
    <citation type="journal article" date="2015" name="Data Brief">
        <title>Shoot transcriptome of the giant reed, Arundo donax.</title>
        <authorList>
            <person name="Barrero R.A."/>
            <person name="Guerrero F.D."/>
            <person name="Moolhuijzen P."/>
            <person name="Goolsby J.A."/>
            <person name="Tidwell J."/>
            <person name="Bellgard S.E."/>
            <person name="Bellgard M.I."/>
        </authorList>
    </citation>
    <scope>NUCLEOTIDE SEQUENCE</scope>
    <source>
        <tissue evidence="2">Shoot tissue taken approximately 20 cm above the soil surface</tissue>
    </source>
</reference>
<sequence length="146" mass="16053">MSQVPMGMVKPPGIDTGHMGLGAARELFWMDLEEHFVQHYLPYARHSTAVACLLWGVDHHVPGTHVGDTQVAHHLGDVDLALHGPDNGHHGPDVARHHGHPVEAPNHALLHVVEFSQFAVNLVQKLPKPPRKFLQSCQGQFFSSSP</sequence>
<protein>
    <submittedName>
        <fullName evidence="2">Uncharacterized protein</fullName>
    </submittedName>
</protein>
<reference evidence="2" key="1">
    <citation type="submission" date="2014-09" db="EMBL/GenBank/DDBJ databases">
        <authorList>
            <person name="Magalhaes I.L.F."/>
            <person name="Oliveira U."/>
            <person name="Santos F.R."/>
            <person name="Vidigal T.H.D.A."/>
            <person name="Brescovit A.D."/>
            <person name="Santos A.J."/>
        </authorList>
    </citation>
    <scope>NUCLEOTIDE SEQUENCE</scope>
    <source>
        <tissue evidence="2">Shoot tissue taken approximately 20 cm above the soil surface</tissue>
    </source>
</reference>
<evidence type="ECO:0000256" key="1">
    <source>
        <dbReference type="SAM" id="MobiDB-lite"/>
    </source>
</evidence>
<feature type="region of interest" description="Disordered" evidence="1">
    <location>
        <begin position="82"/>
        <end position="101"/>
    </location>
</feature>
<feature type="compositionally biased region" description="Basic and acidic residues" evidence="1">
    <location>
        <begin position="86"/>
        <end position="96"/>
    </location>
</feature>
<accession>A0A0A9A9V0</accession>